<protein>
    <submittedName>
        <fullName evidence="3">TIR domain-containing protein</fullName>
    </submittedName>
</protein>
<dbReference type="AlphaFoldDB" id="A0A9X2NBY5"/>
<evidence type="ECO:0000259" key="2">
    <source>
        <dbReference type="Pfam" id="PF13676"/>
    </source>
</evidence>
<dbReference type="Gene3D" id="2.60.120.1060">
    <property type="entry name" value="NPCBM/NEW2 domain"/>
    <property type="match status" value="1"/>
</dbReference>
<dbReference type="Gene3D" id="3.40.50.10140">
    <property type="entry name" value="Toll/interleukin-1 receptor homology (TIR) domain"/>
    <property type="match status" value="1"/>
</dbReference>
<dbReference type="Pfam" id="PF08305">
    <property type="entry name" value="NPCBM"/>
    <property type="match status" value="1"/>
</dbReference>
<gene>
    <name evidence="3" type="ORF">M8542_24390</name>
</gene>
<dbReference type="InterPro" id="IPR000157">
    <property type="entry name" value="TIR_dom"/>
</dbReference>
<feature type="domain" description="TIR" evidence="2">
    <location>
        <begin position="6"/>
        <end position="140"/>
    </location>
</feature>
<dbReference type="GO" id="GO:0007165">
    <property type="term" value="P:signal transduction"/>
    <property type="evidence" value="ECO:0007669"/>
    <property type="project" value="InterPro"/>
</dbReference>
<dbReference type="InterPro" id="IPR038637">
    <property type="entry name" value="NPCBM_sf"/>
</dbReference>
<organism evidence="3 4">
    <name type="scientific">Amycolatopsis iheyensis</name>
    <dbReference type="NCBI Taxonomy" id="2945988"/>
    <lineage>
        <taxon>Bacteria</taxon>
        <taxon>Bacillati</taxon>
        <taxon>Actinomycetota</taxon>
        <taxon>Actinomycetes</taxon>
        <taxon>Pseudonocardiales</taxon>
        <taxon>Pseudonocardiaceae</taxon>
        <taxon>Amycolatopsis</taxon>
    </lineage>
</organism>
<dbReference type="RefSeq" id="WP_257922558.1">
    <property type="nucleotide sequence ID" value="NZ_JAMXQV010000013.1"/>
</dbReference>
<dbReference type="SUPFAM" id="SSF52200">
    <property type="entry name" value="Toll/Interleukin receptor TIR domain"/>
    <property type="match status" value="1"/>
</dbReference>
<evidence type="ECO:0000313" key="4">
    <source>
        <dbReference type="Proteomes" id="UP001144096"/>
    </source>
</evidence>
<dbReference type="InterPro" id="IPR035897">
    <property type="entry name" value="Toll_tir_struct_dom_sf"/>
</dbReference>
<dbReference type="SUPFAM" id="SSF49785">
    <property type="entry name" value="Galactose-binding domain-like"/>
    <property type="match status" value="1"/>
</dbReference>
<dbReference type="Pfam" id="PF13676">
    <property type="entry name" value="TIR_2"/>
    <property type="match status" value="1"/>
</dbReference>
<comment type="caution">
    <text evidence="3">The sequence shown here is derived from an EMBL/GenBank/DDBJ whole genome shotgun (WGS) entry which is preliminary data.</text>
</comment>
<dbReference type="InterPro" id="IPR008979">
    <property type="entry name" value="Galactose-bd-like_sf"/>
</dbReference>
<dbReference type="InterPro" id="IPR013222">
    <property type="entry name" value="Glyco_hyd_98_carb-bd"/>
</dbReference>
<sequence>MTIDTVFINFRAGDAQDTAVLIDQNLCRVFGSDRVFRSSRAIPMGVAFDPVLIGAVSGCSVLLAVIGPNWLKPDNEGRRRIDAPADWVRTEIELAIAGNKPIVPVLVGDTALPTADDLPRTIADLARRQYLRLHHRTADYDLKHLADSVREYVRPRWTPLPEAPDSVLVATLPAISRTSDVRVSPATIDNRLFSDSIIHRCRDFAQSPRGSISFNLGRSYRRFESIVGVLDDAVDADQVGVFRVLLDGRPSAEVTVKQGQSQVLRADVTDVLRLEMQSYRPGTTESPLLAGVRMAGGLSNYLPELGWGNPAVHS</sequence>
<feature type="domain" description="Glycosyl hydrolase family 98 putative carbohydrate-binding module" evidence="1">
    <location>
        <begin position="209"/>
        <end position="278"/>
    </location>
</feature>
<accession>A0A9X2NBY5</accession>
<keyword evidence="4" id="KW-1185">Reference proteome</keyword>
<evidence type="ECO:0000259" key="1">
    <source>
        <dbReference type="Pfam" id="PF08305"/>
    </source>
</evidence>
<dbReference type="Proteomes" id="UP001144096">
    <property type="component" value="Unassembled WGS sequence"/>
</dbReference>
<proteinExistence type="predicted"/>
<dbReference type="EMBL" id="JAMXQV010000013">
    <property type="protein sequence ID" value="MCR6485971.1"/>
    <property type="molecule type" value="Genomic_DNA"/>
</dbReference>
<name>A0A9X2NBY5_9PSEU</name>
<reference evidence="3" key="1">
    <citation type="submission" date="2022-06" db="EMBL/GenBank/DDBJ databases">
        <title>Amycolatopsis iheyaensis sp. nov., a new species of the genus Amycolatopsis isolated from soil in Iheya island, Japan.</title>
        <authorList>
            <person name="Ngamcharungchit C."/>
            <person name="Kanto H."/>
            <person name="Take A."/>
            <person name="Intra B."/>
            <person name="Matsumoto A."/>
            <person name="Panbangred W."/>
            <person name="Inahashi Y."/>
        </authorList>
    </citation>
    <scope>NUCLEOTIDE SEQUENCE</scope>
    <source>
        <strain evidence="3">OK19-0408</strain>
    </source>
</reference>
<evidence type="ECO:0000313" key="3">
    <source>
        <dbReference type="EMBL" id="MCR6485971.1"/>
    </source>
</evidence>